<dbReference type="AlphaFoldDB" id="A0A8T8SJZ6"/>
<dbReference type="PANTHER" id="PTHR43558">
    <property type="entry name" value="REDUCTASE, PUTATIVE (AFU_ORTHOLOGUE AFUA_3G10540)-RELATED"/>
    <property type="match status" value="1"/>
</dbReference>
<dbReference type="Pfam" id="PF26128">
    <property type="entry name" value="Gad2"/>
    <property type="match status" value="1"/>
</dbReference>
<name>A0A8T8SJZ6_9BASI</name>
<accession>A0A8T8SJZ6</accession>
<comment type="caution">
    <text evidence="1">The sequence shown here is derived from an EMBL/GenBank/DDBJ whole genome shotgun (WGS) entry which is preliminary data.</text>
</comment>
<dbReference type="PANTHER" id="PTHR43558:SF6">
    <property type="entry name" value="REDUCTASE, PUTATIVE (AFU_ORTHOLOGUE AFUA_3G10540)-RELATED"/>
    <property type="match status" value="1"/>
</dbReference>
<reference evidence="1" key="1">
    <citation type="submission" date="2016-04" db="EMBL/GenBank/DDBJ databases">
        <authorList>
            <person name="Nguyen H.D."/>
            <person name="Samba Siva P."/>
            <person name="Cullis J."/>
            <person name="Levesque C.A."/>
            <person name="Hambleton S."/>
        </authorList>
    </citation>
    <scope>NUCLEOTIDE SEQUENCE</scope>
    <source>
        <strain evidence="1">DAOMC 236416</strain>
    </source>
</reference>
<dbReference type="EMBL" id="LWDF02000946">
    <property type="protein sequence ID" value="KAE8241244.1"/>
    <property type="molecule type" value="Genomic_DNA"/>
</dbReference>
<organism evidence="1 2">
    <name type="scientific">Tilletia indica</name>
    <dbReference type="NCBI Taxonomy" id="43049"/>
    <lineage>
        <taxon>Eukaryota</taxon>
        <taxon>Fungi</taxon>
        <taxon>Dikarya</taxon>
        <taxon>Basidiomycota</taxon>
        <taxon>Ustilaginomycotina</taxon>
        <taxon>Exobasidiomycetes</taxon>
        <taxon>Tilletiales</taxon>
        <taxon>Tilletiaceae</taxon>
        <taxon>Tilletia</taxon>
    </lineage>
</organism>
<reference evidence="1" key="2">
    <citation type="journal article" date="2019" name="IMA Fungus">
        <title>Genome sequencing and comparison of five Tilletia species to identify candidate genes for the detection of regulated species infecting wheat.</title>
        <authorList>
            <person name="Nguyen H.D.T."/>
            <person name="Sultana T."/>
            <person name="Kesanakurti P."/>
            <person name="Hambleton S."/>
        </authorList>
    </citation>
    <scope>NUCLEOTIDE SEQUENCE</scope>
    <source>
        <strain evidence="1">DAOMC 236416</strain>
    </source>
</reference>
<sequence>MDFDSATLVSHTISLIRKQVHDQTTLLCERSSFPRPLLSDLTQIPTKDLENRTRSHNARLAVTASNSPADRPYNLSQDWPAAFASSLTSDGRAFRINRPVSAQIPGIKAFDKSRQEIVNISTLPTFKEYFEKFTCGALHGFKFDFGCGVAGGSVLDSLLGDDGQNSAFQDSDIDIFFHDITHKQANRKVRQLERVLRSNDNNYDRSTIIVRTPTTISFTPNPEHRIPGQRSIQVILTIYRSLTEILSNFDLSICSMAFNGKDVFMLPRAIQALHTGYLPVSDYIVGSSPARFLKYGQRGYGTSICSGEHADQDPVPAVFESARLSVQATYKEMKVDKRTRLDRVMGPFVFQVAQKYSNRWTESLQSLARLSAVWEFASGDFGTEKALMISMKARNSFYDLYNEPLPVVASALNAEFMEAFHQMDFINAFTDSDSDCPSTKRFVPGVARVSGPSAKKTCDVLLTATIILPVGFVAAMPKSSRYSLKIKKGTQTVSDDKGIKFQLCDWTIHPSTMWNPSPFHHAAPMLNFLKQASMLTLWAVRRTLLGAPWVDLQFGRTFWLAVQPAFLPFSTTEDRIQQWLRS</sequence>
<proteinExistence type="predicted"/>
<gene>
    <name evidence="1" type="ORF">A4X13_0g7500</name>
</gene>
<dbReference type="Proteomes" id="UP000077521">
    <property type="component" value="Unassembled WGS sequence"/>
</dbReference>
<evidence type="ECO:0000313" key="1">
    <source>
        <dbReference type="EMBL" id="KAE8241244.1"/>
    </source>
</evidence>
<keyword evidence="2" id="KW-1185">Reference proteome</keyword>
<evidence type="ECO:0000313" key="2">
    <source>
        <dbReference type="Proteomes" id="UP000077521"/>
    </source>
</evidence>
<protein>
    <submittedName>
        <fullName evidence="1">Uncharacterized protein</fullName>
    </submittedName>
</protein>
<dbReference type="InterPro" id="IPR053354">
    <property type="entry name" value="MGDG_epimerase"/>
</dbReference>